<evidence type="ECO:0000256" key="2">
    <source>
        <dbReference type="ARBA" id="ARBA00022571"/>
    </source>
</evidence>
<dbReference type="HAMAP" id="MF_00082">
    <property type="entry name" value="ArgB"/>
    <property type="match status" value="1"/>
</dbReference>
<keyword evidence="4 9" id="KW-0808">Transferase</keyword>
<dbReference type="PANTHER" id="PTHR23342">
    <property type="entry name" value="N-ACETYLGLUTAMATE SYNTHASE"/>
    <property type="match status" value="1"/>
</dbReference>
<feature type="site" description="Transition state stabilizer" evidence="9">
    <location>
        <position position="7"/>
    </location>
</feature>
<evidence type="ECO:0000313" key="12">
    <source>
        <dbReference type="Proteomes" id="UP000184275"/>
    </source>
</evidence>
<dbReference type="PIRSF" id="PIRSF000728">
    <property type="entry name" value="NAGK"/>
    <property type="match status" value="1"/>
</dbReference>
<evidence type="ECO:0000256" key="3">
    <source>
        <dbReference type="ARBA" id="ARBA00022605"/>
    </source>
</evidence>
<keyword evidence="5 9" id="KW-0547">Nucleotide-binding</keyword>
<feature type="binding site" evidence="9">
    <location>
        <position position="157"/>
    </location>
    <ligand>
        <name>substrate</name>
    </ligand>
</feature>
<dbReference type="EC" id="2.7.2.8" evidence="9"/>
<keyword evidence="3 9" id="KW-0028">Amino-acid biosynthesis</keyword>
<proteinExistence type="inferred from homology"/>
<evidence type="ECO:0000256" key="5">
    <source>
        <dbReference type="ARBA" id="ARBA00022741"/>
    </source>
</evidence>
<dbReference type="NCBIfam" id="TIGR00761">
    <property type="entry name" value="argB"/>
    <property type="match status" value="1"/>
</dbReference>
<feature type="binding site" evidence="9">
    <location>
        <begin position="42"/>
        <end position="43"/>
    </location>
    <ligand>
        <name>substrate</name>
    </ligand>
</feature>
<organism evidence="11 12">
    <name type="scientific">Fibrobacter intestinalis</name>
    <dbReference type="NCBI Taxonomy" id="28122"/>
    <lineage>
        <taxon>Bacteria</taxon>
        <taxon>Pseudomonadati</taxon>
        <taxon>Fibrobacterota</taxon>
        <taxon>Fibrobacteria</taxon>
        <taxon>Fibrobacterales</taxon>
        <taxon>Fibrobacteraceae</taxon>
        <taxon>Fibrobacter</taxon>
    </lineage>
</organism>
<evidence type="ECO:0000256" key="4">
    <source>
        <dbReference type="ARBA" id="ARBA00022679"/>
    </source>
</evidence>
<name>A0A1M6UCW8_9BACT</name>
<gene>
    <name evidence="9" type="primary">argB</name>
    <name evidence="11" type="ORF">SAMN05720469_11357</name>
</gene>
<dbReference type="InterPro" id="IPR001048">
    <property type="entry name" value="Asp/Glu/Uridylate_kinase"/>
</dbReference>
<protein>
    <recommendedName>
        <fullName evidence="9">Acetylglutamate kinase</fullName>
        <ecNumber evidence="9">2.7.2.8</ecNumber>
    </recommendedName>
    <alternativeName>
        <fullName evidence="9">N-acetyl-L-glutamate 5-phosphotransferase</fullName>
    </alternativeName>
    <alternativeName>
        <fullName evidence="9">NAG kinase</fullName>
        <shortName evidence="9">NAGK</shortName>
    </alternativeName>
</protein>
<dbReference type="Proteomes" id="UP000184275">
    <property type="component" value="Unassembled WGS sequence"/>
</dbReference>
<dbReference type="EMBL" id="FRAW01000013">
    <property type="protein sequence ID" value="SHK67082.1"/>
    <property type="molecule type" value="Genomic_DNA"/>
</dbReference>
<dbReference type="FunFam" id="3.40.1160.10:FF:000004">
    <property type="entry name" value="Acetylglutamate kinase"/>
    <property type="match status" value="1"/>
</dbReference>
<dbReference type="Gene3D" id="3.40.1160.10">
    <property type="entry name" value="Acetylglutamate kinase-like"/>
    <property type="match status" value="1"/>
</dbReference>
<evidence type="ECO:0000256" key="9">
    <source>
        <dbReference type="HAMAP-Rule" id="MF_00082"/>
    </source>
</evidence>
<dbReference type="RefSeq" id="WP_073304163.1">
    <property type="nucleotide sequence ID" value="NZ_FRAW01000013.1"/>
</dbReference>
<comment type="function">
    <text evidence="9">Catalyzes the ATP-dependent phosphorylation of N-acetyl-L-glutamate.</text>
</comment>
<dbReference type="InterPro" id="IPR037528">
    <property type="entry name" value="ArgB"/>
</dbReference>
<dbReference type="GO" id="GO:0003991">
    <property type="term" value="F:acetylglutamate kinase activity"/>
    <property type="evidence" value="ECO:0007669"/>
    <property type="project" value="UniProtKB-UniRule"/>
</dbReference>
<feature type="domain" description="Aspartate/glutamate/uridylate kinase" evidence="10">
    <location>
        <begin position="2"/>
        <end position="235"/>
    </location>
</feature>
<comment type="similarity">
    <text evidence="9">Belongs to the acetylglutamate kinase family. ArgB subfamily.</text>
</comment>
<dbReference type="GO" id="GO:0042450">
    <property type="term" value="P:L-arginine biosynthetic process via ornithine"/>
    <property type="evidence" value="ECO:0007669"/>
    <property type="project" value="UniProtKB-UniRule"/>
</dbReference>
<evidence type="ECO:0000256" key="7">
    <source>
        <dbReference type="ARBA" id="ARBA00022840"/>
    </source>
</evidence>
<keyword evidence="7 9" id="KW-0067">ATP-binding</keyword>
<accession>A0A1M6UCW8</accession>
<dbReference type="SUPFAM" id="SSF53633">
    <property type="entry name" value="Carbamate kinase-like"/>
    <property type="match status" value="1"/>
</dbReference>
<evidence type="ECO:0000256" key="8">
    <source>
        <dbReference type="ARBA" id="ARBA00048141"/>
    </source>
</evidence>
<evidence type="ECO:0000256" key="6">
    <source>
        <dbReference type="ARBA" id="ARBA00022777"/>
    </source>
</evidence>
<keyword evidence="9" id="KW-0963">Cytoplasm</keyword>
<keyword evidence="2 9" id="KW-0055">Arginine biosynthesis</keyword>
<comment type="subcellular location">
    <subcellularLocation>
        <location evidence="9">Cytoplasm</location>
    </subcellularLocation>
</comment>
<keyword evidence="6 9" id="KW-0418">Kinase</keyword>
<comment type="pathway">
    <text evidence="1 9">Amino-acid biosynthesis; L-arginine biosynthesis; N(2)-acetyl-L-ornithine from L-glutamate: step 2/4.</text>
</comment>
<dbReference type="CDD" id="cd04238">
    <property type="entry name" value="AAK_NAGK-like"/>
    <property type="match status" value="1"/>
</dbReference>
<feature type="binding site" evidence="9">
    <location>
        <position position="64"/>
    </location>
    <ligand>
        <name>substrate</name>
    </ligand>
</feature>
<reference evidence="12" key="1">
    <citation type="submission" date="2016-11" db="EMBL/GenBank/DDBJ databases">
        <authorList>
            <person name="Varghese N."/>
            <person name="Submissions S."/>
        </authorList>
    </citation>
    <scope>NUCLEOTIDE SEQUENCE [LARGE SCALE GENOMIC DNA]</scope>
    <source>
        <strain evidence="12">UWOS</strain>
    </source>
</reference>
<keyword evidence="12" id="KW-1185">Reference proteome</keyword>
<comment type="catalytic activity">
    <reaction evidence="8 9">
        <text>N-acetyl-L-glutamate + ATP = N-acetyl-L-glutamyl 5-phosphate + ADP</text>
        <dbReference type="Rhea" id="RHEA:14629"/>
        <dbReference type="ChEBI" id="CHEBI:30616"/>
        <dbReference type="ChEBI" id="CHEBI:44337"/>
        <dbReference type="ChEBI" id="CHEBI:57936"/>
        <dbReference type="ChEBI" id="CHEBI:456216"/>
        <dbReference type="EC" id="2.7.2.8"/>
    </reaction>
</comment>
<dbReference type="InterPro" id="IPR036393">
    <property type="entry name" value="AceGlu_kinase-like_sf"/>
</dbReference>
<dbReference type="AlphaFoldDB" id="A0A1M6UCW8"/>
<dbReference type="InterPro" id="IPR004662">
    <property type="entry name" value="AcgluKinase_fam"/>
</dbReference>
<dbReference type="PANTHER" id="PTHR23342:SF0">
    <property type="entry name" value="N-ACETYLGLUTAMATE SYNTHASE, MITOCHONDRIAL"/>
    <property type="match status" value="1"/>
</dbReference>
<dbReference type="GO" id="GO:0005524">
    <property type="term" value="F:ATP binding"/>
    <property type="evidence" value="ECO:0007669"/>
    <property type="project" value="UniProtKB-UniRule"/>
</dbReference>
<feature type="site" description="Transition state stabilizer" evidence="9">
    <location>
        <position position="217"/>
    </location>
</feature>
<dbReference type="Pfam" id="PF00696">
    <property type="entry name" value="AA_kinase"/>
    <property type="match status" value="1"/>
</dbReference>
<evidence type="ECO:0000256" key="1">
    <source>
        <dbReference type="ARBA" id="ARBA00004828"/>
    </source>
</evidence>
<sequence>MKKVVVKIGGSLAIDEAKLLDFTRAIAALPARDCLVAVVHGGGKDINENIALLSEEPRFIEGLRVTTPGIMKMVEMTLSGHVNKKLVRMLENNGAAAIGISGVDGQLFEAKKREGCVDLGLVGNIEKVNPKIVEDLWKTGWTPVVSPISMGNGIAWNVNADTAASELAVALKADQFLLVSDVPGVLDKEKNVIPNLDEAKVKTLIEDGTISGGMIPKVQESLRAIHRGLGEIHILGWKDAETFLKQIYGDLNYGTILA</sequence>
<dbReference type="UniPathway" id="UPA00068">
    <property type="reaction ID" value="UER00107"/>
</dbReference>
<evidence type="ECO:0000313" key="11">
    <source>
        <dbReference type="EMBL" id="SHK67082.1"/>
    </source>
</evidence>
<dbReference type="GO" id="GO:0005737">
    <property type="term" value="C:cytoplasm"/>
    <property type="evidence" value="ECO:0007669"/>
    <property type="project" value="UniProtKB-SubCell"/>
</dbReference>
<evidence type="ECO:0000259" key="10">
    <source>
        <dbReference type="Pfam" id="PF00696"/>
    </source>
</evidence>